<dbReference type="EMBL" id="CP029550">
    <property type="protein sequence ID" value="AWN44499.1"/>
    <property type="molecule type" value="Genomic_DNA"/>
</dbReference>
<evidence type="ECO:0000256" key="2">
    <source>
        <dbReference type="SAM" id="SignalP"/>
    </source>
</evidence>
<feature type="region of interest" description="Disordered" evidence="1">
    <location>
        <begin position="102"/>
        <end position="154"/>
    </location>
</feature>
<keyword evidence="4" id="KW-1185">Reference proteome</keyword>
<feature type="compositionally biased region" description="Low complexity" evidence="1">
    <location>
        <begin position="115"/>
        <end position="127"/>
    </location>
</feature>
<organism evidence="3 4">
    <name type="scientific">Methylobacterium durans</name>
    <dbReference type="NCBI Taxonomy" id="2202825"/>
    <lineage>
        <taxon>Bacteria</taxon>
        <taxon>Pseudomonadati</taxon>
        <taxon>Pseudomonadota</taxon>
        <taxon>Alphaproteobacteria</taxon>
        <taxon>Hyphomicrobiales</taxon>
        <taxon>Methylobacteriaceae</taxon>
        <taxon>Methylobacterium</taxon>
    </lineage>
</organism>
<proteinExistence type="predicted"/>
<feature type="compositionally biased region" description="Basic and acidic residues" evidence="1">
    <location>
        <begin position="53"/>
        <end position="68"/>
    </location>
</feature>
<feature type="chain" id="PRO_5016036329" description="DUF1311 domain-containing protein" evidence="2">
    <location>
        <begin position="22"/>
        <end position="154"/>
    </location>
</feature>
<name>A0A2U8WEN8_9HYPH</name>
<protein>
    <recommendedName>
        <fullName evidence="5">DUF1311 domain-containing protein</fullName>
    </recommendedName>
</protein>
<feature type="compositionally biased region" description="Basic and acidic residues" evidence="1">
    <location>
        <begin position="131"/>
        <end position="141"/>
    </location>
</feature>
<gene>
    <name evidence="3" type="ORF">DK389_11005</name>
</gene>
<dbReference type="Proteomes" id="UP000245926">
    <property type="component" value="Chromosome"/>
</dbReference>
<accession>A0A2U8WEN8</accession>
<dbReference type="AlphaFoldDB" id="A0A2U8WEN8"/>
<evidence type="ECO:0000313" key="3">
    <source>
        <dbReference type="EMBL" id="AWN44499.1"/>
    </source>
</evidence>
<reference evidence="4" key="1">
    <citation type="submission" date="2018-05" db="EMBL/GenBank/DDBJ databases">
        <title>Complete Genome Sequence of Methylobacterium sp. 17SD2-17.</title>
        <authorList>
            <person name="Srinivasan S."/>
        </authorList>
    </citation>
    <scope>NUCLEOTIDE SEQUENCE [LARGE SCALE GENOMIC DNA]</scope>
    <source>
        <strain evidence="4">17SD2-17</strain>
    </source>
</reference>
<dbReference type="OrthoDB" id="7960860at2"/>
<feature type="signal peptide" evidence="2">
    <location>
        <begin position="1"/>
        <end position="21"/>
    </location>
</feature>
<sequence>MILAGAAALATLGLSVGTAAADGPPKLDVDATCRSAARAEVSVSDNASVEGCLRSERDARKEAERRWGDYSSAAKRQCEQQFQAGGYPSYVEMVTCLELASGTVPTQSGGGGAATAGPGAPQRTTGGAERGAGDVTREPSPSDRTNPIEVLNKP</sequence>
<feature type="region of interest" description="Disordered" evidence="1">
    <location>
        <begin position="53"/>
        <end position="74"/>
    </location>
</feature>
<evidence type="ECO:0000313" key="4">
    <source>
        <dbReference type="Proteomes" id="UP000245926"/>
    </source>
</evidence>
<dbReference type="KEGG" id="mets:DK389_11005"/>
<evidence type="ECO:0008006" key="5">
    <source>
        <dbReference type="Google" id="ProtNLM"/>
    </source>
</evidence>
<keyword evidence="2" id="KW-0732">Signal</keyword>
<evidence type="ECO:0000256" key="1">
    <source>
        <dbReference type="SAM" id="MobiDB-lite"/>
    </source>
</evidence>